<keyword evidence="8" id="KW-0868">Chloride</keyword>
<accession>A0A3L8Q2F4</accession>
<evidence type="ECO:0000256" key="8">
    <source>
        <dbReference type="ARBA" id="ARBA00023214"/>
    </source>
</evidence>
<evidence type="ECO:0000256" key="10">
    <source>
        <dbReference type="SAM" id="Phobius"/>
    </source>
</evidence>
<evidence type="ECO:0000313" key="12">
    <source>
        <dbReference type="Proteomes" id="UP000281474"/>
    </source>
</evidence>
<evidence type="ECO:0000256" key="7">
    <source>
        <dbReference type="ARBA" id="ARBA00023173"/>
    </source>
</evidence>
<feature type="transmembrane region" description="Helical" evidence="10">
    <location>
        <begin position="286"/>
        <end position="311"/>
    </location>
</feature>
<feature type="transmembrane region" description="Helical" evidence="10">
    <location>
        <begin position="175"/>
        <end position="200"/>
    </location>
</feature>
<evidence type="ECO:0000256" key="5">
    <source>
        <dbReference type="ARBA" id="ARBA00023065"/>
    </source>
</evidence>
<keyword evidence="12" id="KW-1185">Reference proteome</keyword>
<feature type="transmembrane region" description="Helical" evidence="10">
    <location>
        <begin position="382"/>
        <end position="404"/>
    </location>
</feature>
<keyword evidence="5" id="KW-0406">Ion transport</keyword>
<feature type="transmembrane region" description="Helical" evidence="10">
    <location>
        <begin position="38"/>
        <end position="61"/>
    </location>
</feature>
<dbReference type="RefSeq" id="WP_121837133.1">
    <property type="nucleotide sequence ID" value="NZ_ML014753.1"/>
</dbReference>
<dbReference type="AlphaFoldDB" id="A0A3L8Q2F4"/>
<evidence type="ECO:0000256" key="9">
    <source>
        <dbReference type="ARBA" id="ARBA00023303"/>
    </source>
</evidence>
<dbReference type="PANTHER" id="PTHR43427">
    <property type="entry name" value="CHLORIDE CHANNEL PROTEIN CLC-E"/>
    <property type="match status" value="1"/>
</dbReference>
<organism evidence="11 12">
    <name type="scientific">Parashewanella curva</name>
    <dbReference type="NCBI Taxonomy" id="2338552"/>
    <lineage>
        <taxon>Bacteria</taxon>
        <taxon>Pseudomonadati</taxon>
        <taxon>Pseudomonadota</taxon>
        <taxon>Gammaproteobacteria</taxon>
        <taxon>Alteromonadales</taxon>
        <taxon>Shewanellaceae</taxon>
        <taxon>Parashewanella</taxon>
    </lineage>
</organism>
<dbReference type="EMBL" id="QZEI01000001">
    <property type="protein sequence ID" value="RLV61734.1"/>
    <property type="molecule type" value="Genomic_DNA"/>
</dbReference>
<dbReference type="SUPFAM" id="SSF81340">
    <property type="entry name" value="Clc chloride channel"/>
    <property type="match status" value="1"/>
</dbReference>
<keyword evidence="7" id="KW-0869">Chloride channel</keyword>
<keyword evidence="2" id="KW-0813">Transport</keyword>
<keyword evidence="3 10" id="KW-0812">Transmembrane</keyword>
<keyword evidence="4 10" id="KW-1133">Transmembrane helix</keyword>
<feature type="transmembrane region" description="Helical" evidence="10">
    <location>
        <begin position="323"/>
        <end position="343"/>
    </location>
</feature>
<feature type="transmembrane region" description="Helical" evidence="10">
    <location>
        <begin position="410"/>
        <end position="431"/>
    </location>
</feature>
<dbReference type="Proteomes" id="UP000281474">
    <property type="component" value="Unassembled WGS sequence"/>
</dbReference>
<feature type="transmembrane region" description="Helical" evidence="10">
    <location>
        <begin position="246"/>
        <end position="266"/>
    </location>
</feature>
<reference evidence="11 12" key="1">
    <citation type="submission" date="2018-09" db="EMBL/GenBank/DDBJ databases">
        <title>Phylogeny of the Shewanellaceae, and recommendation for two new genera, Pseudoshewanella and Parashewanella.</title>
        <authorList>
            <person name="Wang G."/>
        </authorList>
    </citation>
    <scope>NUCLEOTIDE SEQUENCE [LARGE SCALE GENOMIC DNA]</scope>
    <source>
        <strain evidence="11 12">C51</strain>
    </source>
</reference>
<dbReference type="OrthoDB" id="9767361at2"/>
<evidence type="ECO:0000313" key="11">
    <source>
        <dbReference type="EMBL" id="RLV61734.1"/>
    </source>
</evidence>
<evidence type="ECO:0000256" key="6">
    <source>
        <dbReference type="ARBA" id="ARBA00023136"/>
    </source>
</evidence>
<dbReference type="CDD" id="cd00400">
    <property type="entry name" value="Voltage_gated_ClC"/>
    <property type="match status" value="1"/>
</dbReference>
<dbReference type="InterPro" id="IPR001807">
    <property type="entry name" value="ClC"/>
</dbReference>
<gene>
    <name evidence="11" type="ORF">D5018_01090</name>
</gene>
<dbReference type="Pfam" id="PF00654">
    <property type="entry name" value="Voltage_CLC"/>
    <property type="match status" value="1"/>
</dbReference>
<proteinExistence type="predicted"/>
<keyword evidence="9" id="KW-0407">Ion channel</keyword>
<dbReference type="Gene3D" id="1.10.3080.10">
    <property type="entry name" value="Clc chloride channel"/>
    <property type="match status" value="1"/>
</dbReference>
<keyword evidence="6 10" id="KW-0472">Membrane</keyword>
<feature type="transmembrane region" description="Helical" evidence="10">
    <location>
        <begin position="81"/>
        <end position="97"/>
    </location>
</feature>
<feature type="transmembrane region" description="Helical" evidence="10">
    <location>
        <begin position="212"/>
        <end position="234"/>
    </location>
</feature>
<evidence type="ECO:0000256" key="4">
    <source>
        <dbReference type="ARBA" id="ARBA00022989"/>
    </source>
</evidence>
<dbReference type="PRINTS" id="PR00762">
    <property type="entry name" value="CLCHANNEL"/>
</dbReference>
<feature type="transmembrane region" description="Helical" evidence="10">
    <location>
        <begin position="349"/>
        <end position="370"/>
    </location>
</feature>
<comment type="caution">
    <text evidence="11">The sequence shown here is derived from an EMBL/GenBank/DDBJ whole genome shotgun (WGS) entry which is preliminary data.</text>
</comment>
<name>A0A3L8Q2F4_9GAMM</name>
<dbReference type="GO" id="GO:0005254">
    <property type="term" value="F:chloride channel activity"/>
    <property type="evidence" value="ECO:0007669"/>
    <property type="project" value="UniProtKB-KW"/>
</dbReference>
<sequence length="573" mass="62199">MHSTIKKLLNKQSSSKVSEYFSTEFRDLLSGSKTNVQLCLLALAFAIVASSVIILFRWLLQASFEITELKHTDFVADFTDWRSYLPLLGVLLIWFTARLGSKRYKQMGIAYVLHRYKLYYGKIPLPSAPGQFLQALFALATNFSVGREGPAIHLGAVSASVMAEKFNLPDNSVRILSASGVAAGIAATFNAPLGAVIFVFEVIIREYRIHYFFPILISAVCGAMSSQLVFGDIHEFDAITINDMPLNLYPALLADGLLLGCFAALLNSSLLKITEVSQQWPLLPKLFLAGVVTTIIGMLVPQALGSDGLAIMTATDTSIGMTFLLVILFAKTIATVSAIGLGIPGGLIGPLYGIGAMLGAILAEINAYLIPESAPYIGTYTIIGMTVMMGVCLNAPLAALVALLELTYDANILLPAMFVMIPAFLLAFQGFNCRSILLRQLDMMGLGYRVPPLNLGLQKRGVRAVMEKEILILDHAQFQQSASTHCADGSLVLIKTDDGNIHQVAKNEDNAEVLQVSSTPLKLLPDTATLDDAYHLLAPSRSGEIAIYQKQTCNIVGLISWNMIYKEVRKGHV</sequence>
<dbReference type="InterPro" id="IPR014743">
    <property type="entry name" value="Cl-channel_core"/>
</dbReference>
<evidence type="ECO:0000256" key="2">
    <source>
        <dbReference type="ARBA" id="ARBA00022448"/>
    </source>
</evidence>
<comment type="subcellular location">
    <subcellularLocation>
        <location evidence="1">Membrane</location>
        <topology evidence="1">Multi-pass membrane protein</topology>
    </subcellularLocation>
</comment>
<evidence type="ECO:0000256" key="1">
    <source>
        <dbReference type="ARBA" id="ARBA00004141"/>
    </source>
</evidence>
<dbReference type="InterPro" id="IPR050368">
    <property type="entry name" value="ClC-type_chloride_channel"/>
</dbReference>
<dbReference type="GO" id="GO:0034707">
    <property type="term" value="C:chloride channel complex"/>
    <property type="evidence" value="ECO:0007669"/>
    <property type="project" value="UniProtKB-KW"/>
</dbReference>
<evidence type="ECO:0000256" key="3">
    <source>
        <dbReference type="ARBA" id="ARBA00022692"/>
    </source>
</evidence>
<dbReference type="PANTHER" id="PTHR43427:SF6">
    <property type="entry name" value="CHLORIDE CHANNEL PROTEIN CLC-E"/>
    <property type="match status" value="1"/>
</dbReference>
<protein>
    <submittedName>
        <fullName evidence="11">Chloride channel protein</fullName>
    </submittedName>
</protein>